<dbReference type="GO" id="GO:0005524">
    <property type="term" value="F:ATP binding"/>
    <property type="evidence" value="ECO:0007669"/>
    <property type="project" value="UniProtKB-KW"/>
</dbReference>
<dbReference type="InterPro" id="IPR027417">
    <property type="entry name" value="P-loop_NTPase"/>
</dbReference>
<sequence>MARQHPDWKPDLLRMHREEIGLTLEEAGEKLRDIADRHGLNIAANFQTIWGHEKGTVYPGPHYRRGYCRLYRRNEAQLGFRRALPGEDAPVESALAPASAERKLPDQPHAVRQALSSIREGTADVDIEALRNRVIDAWTRRSTGGNIDGPSVVLVGGFAGSGKSEFAKFLGSLTGWPILDKDSLTRPLVDQLLIALGGEAHDRSSELYREKVRPLEYRCLMEAAWDNVDCGISTILDAPFVSEFSQAEWMQRFHNRCRSKRVSVATIWVECDSDSMREYIEFRGAARDAWKMEAWEEYLSTLNLDMRPQGPHFVVDNRLGAAVALVDEARDVLSGGGL</sequence>
<name>A0ABT1Q162_9ACTN</name>
<dbReference type="SUPFAM" id="SSF52540">
    <property type="entry name" value="P-loop containing nucleoside triphosphate hydrolases"/>
    <property type="match status" value="1"/>
</dbReference>
<reference evidence="1" key="1">
    <citation type="submission" date="2022-06" db="EMBL/GenBank/DDBJ databases">
        <title>Draft genome sequence of Streptomyces sp. RB6PN25 isolated from peat swamp forest in Thailand.</title>
        <authorList>
            <person name="Duangmal K."/>
            <person name="Klaysubun C."/>
        </authorList>
    </citation>
    <scope>NUCLEOTIDE SEQUENCE</scope>
    <source>
        <strain evidence="1">RB6PN25</strain>
    </source>
</reference>
<keyword evidence="1" id="KW-0547">Nucleotide-binding</keyword>
<proteinExistence type="predicted"/>
<evidence type="ECO:0000313" key="1">
    <source>
        <dbReference type="EMBL" id="MCQ4082477.1"/>
    </source>
</evidence>
<gene>
    <name evidence="1" type="ORF">NGB36_18180</name>
</gene>
<keyword evidence="1" id="KW-0067">ATP-binding</keyword>
<dbReference type="EMBL" id="JANFNG010000013">
    <property type="protein sequence ID" value="MCQ4082477.1"/>
    <property type="molecule type" value="Genomic_DNA"/>
</dbReference>
<dbReference type="RefSeq" id="WP_255921383.1">
    <property type="nucleotide sequence ID" value="NZ_JANFNG010000013.1"/>
</dbReference>
<organism evidence="1 2">
    <name type="scientific">Streptomyces humicola</name>
    <dbReference type="NCBI Taxonomy" id="2953240"/>
    <lineage>
        <taxon>Bacteria</taxon>
        <taxon>Bacillati</taxon>
        <taxon>Actinomycetota</taxon>
        <taxon>Actinomycetes</taxon>
        <taxon>Kitasatosporales</taxon>
        <taxon>Streptomycetaceae</taxon>
        <taxon>Streptomyces</taxon>
    </lineage>
</organism>
<dbReference type="Proteomes" id="UP001057702">
    <property type="component" value="Unassembled WGS sequence"/>
</dbReference>
<dbReference type="Gene3D" id="3.40.50.300">
    <property type="entry name" value="P-loop containing nucleotide triphosphate hydrolases"/>
    <property type="match status" value="1"/>
</dbReference>
<protein>
    <submittedName>
        <fullName evidence="1">ATP-binding protein</fullName>
    </submittedName>
</protein>
<keyword evidence="2" id="KW-1185">Reference proteome</keyword>
<accession>A0ABT1Q162</accession>
<dbReference type="Pfam" id="PF13671">
    <property type="entry name" value="AAA_33"/>
    <property type="match status" value="1"/>
</dbReference>
<comment type="caution">
    <text evidence="1">The sequence shown here is derived from an EMBL/GenBank/DDBJ whole genome shotgun (WGS) entry which is preliminary data.</text>
</comment>
<evidence type="ECO:0000313" key="2">
    <source>
        <dbReference type="Proteomes" id="UP001057702"/>
    </source>
</evidence>